<dbReference type="SUPFAM" id="SSF56801">
    <property type="entry name" value="Acetyl-CoA synthetase-like"/>
    <property type="match status" value="1"/>
</dbReference>
<dbReference type="InterPro" id="IPR000873">
    <property type="entry name" value="AMP-dep_synth/lig_dom"/>
</dbReference>
<keyword evidence="2" id="KW-0576">Peroxisome</keyword>
<accession>A0A9J6FZQ4</accession>
<dbReference type="InterPro" id="IPR045851">
    <property type="entry name" value="AMP-bd_C_sf"/>
</dbReference>
<gene>
    <name evidence="5" type="ORF">HPB48_017532</name>
</gene>
<comment type="caution">
    <text evidence="5">The sequence shown here is derived from an EMBL/GenBank/DDBJ whole genome shotgun (WGS) entry which is preliminary data.</text>
</comment>
<dbReference type="Gene3D" id="3.40.50.12780">
    <property type="entry name" value="N-terminal domain of ligase-like"/>
    <property type="match status" value="1"/>
</dbReference>
<feature type="domain" description="AMP-binding enzyme C-terminal" evidence="4">
    <location>
        <begin position="114"/>
        <end position="167"/>
    </location>
</feature>
<evidence type="ECO:0000259" key="3">
    <source>
        <dbReference type="Pfam" id="PF00501"/>
    </source>
</evidence>
<dbReference type="OMA" id="CALLVRY"/>
<dbReference type="AlphaFoldDB" id="A0A9J6FZQ4"/>
<dbReference type="OrthoDB" id="6488590at2759"/>
<sequence length="177" mass="19449">MAFPKQAGSSAVLHLVKSQFESVGFPVPDTMIKIVDRNSGEKLGALSRGEILVHSPNVMRGYYKNSDASAATLDKEGWLRTGDIGYYDHYGRVFVTGRAKSVIKCLDTKVEPFEVEQCILELQCVAEVAVLGVTHPFFGEAPAAIVVLKQEHLRQQTQQSVYRCLAPCIKNHVAGKT</sequence>
<organism evidence="5 6">
    <name type="scientific">Haemaphysalis longicornis</name>
    <name type="common">Bush tick</name>
    <dbReference type="NCBI Taxonomy" id="44386"/>
    <lineage>
        <taxon>Eukaryota</taxon>
        <taxon>Metazoa</taxon>
        <taxon>Ecdysozoa</taxon>
        <taxon>Arthropoda</taxon>
        <taxon>Chelicerata</taxon>
        <taxon>Arachnida</taxon>
        <taxon>Acari</taxon>
        <taxon>Parasitiformes</taxon>
        <taxon>Ixodida</taxon>
        <taxon>Ixodoidea</taxon>
        <taxon>Ixodidae</taxon>
        <taxon>Haemaphysalinae</taxon>
        <taxon>Haemaphysalis</taxon>
    </lineage>
</organism>
<dbReference type="PANTHER" id="PTHR24096">
    <property type="entry name" value="LONG-CHAIN-FATTY-ACID--COA LIGASE"/>
    <property type="match status" value="1"/>
</dbReference>
<evidence type="ECO:0000256" key="2">
    <source>
        <dbReference type="ARBA" id="ARBA00023140"/>
    </source>
</evidence>
<feature type="domain" description="AMP-dependent synthetase/ligase" evidence="3">
    <location>
        <begin position="19"/>
        <end position="63"/>
    </location>
</feature>
<evidence type="ECO:0000256" key="1">
    <source>
        <dbReference type="ARBA" id="ARBA00004275"/>
    </source>
</evidence>
<dbReference type="InterPro" id="IPR042099">
    <property type="entry name" value="ANL_N_sf"/>
</dbReference>
<evidence type="ECO:0000313" key="6">
    <source>
        <dbReference type="Proteomes" id="UP000821853"/>
    </source>
</evidence>
<protein>
    <submittedName>
        <fullName evidence="5">Uncharacterized protein</fullName>
    </submittedName>
</protein>
<dbReference type="VEuPathDB" id="VectorBase:HLOH_062679"/>
<dbReference type="GO" id="GO:0016405">
    <property type="term" value="F:CoA-ligase activity"/>
    <property type="evidence" value="ECO:0007669"/>
    <property type="project" value="TreeGrafter"/>
</dbReference>
<dbReference type="EMBL" id="JABSTR010000004">
    <property type="protein sequence ID" value="KAH9367889.1"/>
    <property type="molecule type" value="Genomic_DNA"/>
</dbReference>
<dbReference type="GO" id="GO:0005777">
    <property type="term" value="C:peroxisome"/>
    <property type="evidence" value="ECO:0007669"/>
    <property type="project" value="UniProtKB-SubCell"/>
</dbReference>
<dbReference type="Pfam" id="PF00501">
    <property type="entry name" value="AMP-binding"/>
    <property type="match status" value="1"/>
</dbReference>
<dbReference type="Pfam" id="PF13193">
    <property type="entry name" value="AMP-binding_C"/>
    <property type="match status" value="1"/>
</dbReference>
<name>A0A9J6FZQ4_HAELO</name>
<dbReference type="PANTHER" id="PTHR24096:SF422">
    <property type="entry name" value="BCDNA.GH02901"/>
    <property type="match status" value="1"/>
</dbReference>
<dbReference type="InterPro" id="IPR025110">
    <property type="entry name" value="AMP-bd_C"/>
</dbReference>
<dbReference type="Gene3D" id="3.30.300.30">
    <property type="match status" value="1"/>
</dbReference>
<evidence type="ECO:0000313" key="5">
    <source>
        <dbReference type="EMBL" id="KAH9367889.1"/>
    </source>
</evidence>
<keyword evidence="6" id="KW-1185">Reference proteome</keyword>
<evidence type="ECO:0000259" key="4">
    <source>
        <dbReference type="Pfam" id="PF13193"/>
    </source>
</evidence>
<proteinExistence type="predicted"/>
<comment type="subcellular location">
    <subcellularLocation>
        <location evidence="1">Peroxisome</location>
    </subcellularLocation>
</comment>
<reference evidence="5 6" key="1">
    <citation type="journal article" date="2020" name="Cell">
        <title>Large-Scale Comparative Analyses of Tick Genomes Elucidate Their Genetic Diversity and Vector Capacities.</title>
        <authorList>
            <consortium name="Tick Genome and Microbiome Consortium (TIGMIC)"/>
            <person name="Jia N."/>
            <person name="Wang J."/>
            <person name="Shi W."/>
            <person name="Du L."/>
            <person name="Sun Y."/>
            <person name="Zhan W."/>
            <person name="Jiang J.F."/>
            <person name="Wang Q."/>
            <person name="Zhang B."/>
            <person name="Ji P."/>
            <person name="Bell-Sakyi L."/>
            <person name="Cui X.M."/>
            <person name="Yuan T.T."/>
            <person name="Jiang B.G."/>
            <person name="Yang W.F."/>
            <person name="Lam T.T."/>
            <person name="Chang Q.C."/>
            <person name="Ding S.J."/>
            <person name="Wang X.J."/>
            <person name="Zhu J.G."/>
            <person name="Ruan X.D."/>
            <person name="Zhao L."/>
            <person name="Wei J.T."/>
            <person name="Ye R.Z."/>
            <person name="Que T.C."/>
            <person name="Du C.H."/>
            <person name="Zhou Y.H."/>
            <person name="Cheng J.X."/>
            <person name="Dai P.F."/>
            <person name="Guo W.B."/>
            <person name="Han X.H."/>
            <person name="Huang E.J."/>
            <person name="Li L.F."/>
            <person name="Wei W."/>
            <person name="Gao Y.C."/>
            <person name="Liu J.Z."/>
            <person name="Shao H.Z."/>
            <person name="Wang X."/>
            <person name="Wang C.C."/>
            <person name="Yang T.C."/>
            <person name="Huo Q.B."/>
            <person name="Li W."/>
            <person name="Chen H.Y."/>
            <person name="Chen S.E."/>
            <person name="Zhou L.G."/>
            <person name="Ni X.B."/>
            <person name="Tian J.H."/>
            <person name="Sheng Y."/>
            <person name="Liu T."/>
            <person name="Pan Y.S."/>
            <person name="Xia L.Y."/>
            <person name="Li J."/>
            <person name="Zhao F."/>
            <person name="Cao W.C."/>
        </authorList>
    </citation>
    <scope>NUCLEOTIDE SEQUENCE [LARGE SCALE GENOMIC DNA]</scope>
    <source>
        <strain evidence="5">HaeL-2018</strain>
    </source>
</reference>
<dbReference type="Proteomes" id="UP000821853">
    <property type="component" value="Chromosome 2"/>
</dbReference>